<keyword evidence="2" id="KW-1133">Transmembrane helix</keyword>
<accession>A0A2X4U2E0</accession>
<proteinExistence type="predicted"/>
<dbReference type="STRING" id="1219011.GCA_001895045_00997"/>
<keyword evidence="2" id="KW-0472">Membrane</keyword>
<keyword evidence="2" id="KW-0812">Transmembrane</keyword>
<dbReference type="EMBL" id="LS483468">
    <property type="protein sequence ID" value="SQI28412.1"/>
    <property type="molecule type" value="Genomic_DNA"/>
</dbReference>
<dbReference type="Proteomes" id="UP000249091">
    <property type="component" value="Chromosome 1"/>
</dbReference>
<dbReference type="RefSeq" id="WP_072699019.1">
    <property type="nucleotide sequence ID" value="NZ_JAFBBL010000001.1"/>
</dbReference>
<organism evidence="3 4">
    <name type="scientific">Rhodococcus coprophilus</name>
    <dbReference type="NCBI Taxonomy" id="38310"/>
    <lineage>
        <taxon>Bacteria</taxon>
        <taxon>Bacillati</taxon>
        <taxon>Actinomycetota</taxon>
        <taxon>Actinomycetes</taxon>
        <taxon>Mycobacteriales</taxon>
        <taxon>Nocardiaceae</taxon>
        <taxon>Rhodococcus</taxon>
    </lineage>
</organism>
<dbReference type="AlphaFoldDB" id="A0A2X4U2E0"/>
<keyword evidence="4" id="KW-1185">Reference proteome</keyword>
<evidence type="ECO:0000256" key="2">
    <source>
        <dbReference type="SAM" id="Phobius"/>
    </source>
</evidence>
<gene>
    <name evidence="3" type="ORF">NCTC10994_00156</name>
</gene>
<feature type="transmembrane region" description="Helical" evidence="2">
    <location>
        <begin position="35"/>
        <end position="56"/>
    </location>
</feature>
<protein>
    <submittedName>
        <fullName evidence="3">Uncharacterized protein</fullName>
    </submittedName>
</protein>
<feature type="region of interest" description="Disordered" evidence="1">
    <location>
        <begin position="1"/>
        <end position="29"/>
    </location>
</feature>
<dbReference type="KEGG" id="rcr:NCTC10994_00156"/>
<evidence type="ECO:0000313" key="3">
    <source>
        <dbReference type="EMBL" id="SQI28412.1"/>
    </source>
</evidence>
<feature type="compositionally biased region" description="Low complexity" evidence="1">
    <location>
        <begin position="19"/>
        <end position="29"/>
    </location>
</feature>
<feature type="transmembrane region" description="Helical" evidence="2">
    <location>
        <begin position="62"/>
        <end position="83"/>
    </location>
</feature>
<sequence length="88" mass="9446">MDDTYRIRPNEEAGVFDPSTTTTDASSNATSRDGVAGALWAALAVFVALNAAFSIIRPDDIVFSLLFGIPGVVCLAVLVMRYLSRRHA</sequence>
<evidence type="ECO:0000313" key="4">
    <source>
        <dbReference type="Proteomes" id="UP000249091"/>
    </source>
</evidence>
<feature type="compositionally biased region" description="Basic and acidic residues" evidence="1">
    <location>
        <begin position="1"/>
        <end position="11"/>
    </location>
</feature>
<name>A0A2X4U2E0_9NOCA</name>
<evidence type="ECO:0000256" key="1">
    <source>
        <dbReference type="SAM" id="MobiDB-lite"/>
    </source>
</evidence>
<reference evidence="3 4" key="1">
    <citation type="submission" date="2018-06" db="EMBL/GenBank/DDBJ databases">
        <authorList>
            <consortium name="Pathogen Informatics"/>
            <person name="Doyle S."/>
        </authorList>
    </citation>
    <scope>NUCLEOTIDE SEQUENCE [LARGE SCALE GENOMIC DNA]</scope>
    <source>
        <strain evidence="3 4">NCTC10994</strain>
    </source>
</reference>